<dbReference type="InterPro" id="IPR003594">
    <property type="entry name" value="HATPase_dom"/>
</dbReference>
<dbReference type="GO" id="GO:0016887">
    <property type="term" value="F:ATP hydrolysis activity"/>
    <property type="evidence" value="ECO:0007669"/>
    <property type="project" value="InterPro"/>
</dbReference>
<feature type="binding site" evidence="9">
    <location>
        <position position="37"/>
    </location>
    <ligand>
        <name>ATP</name>
        <dbReference type="ChEBI" id="CHEBI:30616"/>
    </ligand>
</feature>
<dbReference type="GO" id="GO:0051082">
    <property type="term" value="F:unfolded protein binding"/>
    <property type="evidence" value="ECO:0007669"/>
    <property type="project" value="UniProtKB-UniRule"/>
</dbReference>
<keyword evidence="12" id="KW-1185">Reference proteome</keyword>
<feature type="binding site" evidence="9">
    <location>
        <position position="171"/>
    </location>
    <ligand>
        <name>ATP</name>
        <dbReference type="ChEBI" id="CHEBI:30616"/>
    </ligand>
</feature>
<dbReference type="InterPro" id="IPR020568">
    <property type="entry name" value="Ribosomal_Su5_D2-typ_SF"/>
</dbReference>
<evidence type="ECO:0000256" key="9">
    <source>
        <dbReference type="PIRSR" id="PIRSR002583-1"/>
    </source>
</evidence>
<dbReference type="SUPFAM" id="SSF110942">
    <property type="entry name" value="HSP90 C-terminal domain"/>
    <property type="match status" value="1"/>
</dbReference>
<dbReference type="InterPro" id="IPR019805">
    <property type="entry name" value="Heat_shock_protein_90_CS"/>
</dbReference>
<evidence type="ECO:0000256" key="3">
    <source>
        <dbReference type="ARBA" id="ARBA00022490"/>
    </source>
</evidence>
<evidence type="ECO:0000256" key="6">
    <source>
        <dbReference type="ARBA" id="ARBA00023016"/>
    </source>
</evidence>
<feature type="binding site" evidence="9">
    <location>
        <begin position="99"/>
        <end position="100"/>
    </location>
    <ligand>
        <name>ATP</name>
        <dbReference type="ChEBI" id="CHEBI:30616"/>
    </ligand>
</feature>
<dbReference type="PIRSF" id="PIRSF002583">
    <property type="entry name" value="Hsp90"/>
    <property type="match status" value="1"/>
</dbReference>
<dbReference type="Gene3D" id="3.40.50.11260">
    <property type="match status" value="1"/>
</dbReference>
<dbReference type="PANTHER" id="PTHR11528">
    <property type="entry name" value="HEAT SHOCK PROTEIN 90 FAMILY MEMBER"/>
    <property type="match status" value="1"/>
</dbReference>
<dbReference type="PRINTS" id="PR00775">
    <property type="entry name" value="HEATSHOCK90"/>
</dbReference>
<evidence type="ECO:0000256" key="1">
    <source>
        <dbReference type="ARBA" id="ARBA00004496"/>
    </source>
</evidence>
<evidence type="ECO:0000256" key="2">
    <source>
        <dbReference type="ARBA" id="ARBA00008239"/>
    </source>
</evidence>
<comment type="subcellular location">
    <subcellularLocation>
        <location evidence="1 8">Cytoplasm</location>
    </subcellularLocation>
</comment>
<accession>A0A6C2U4N3</accession>
<dbReference type="InterPro" id="IPR036890">
    <property type="entry name" value="HATPase_C_sf"/>
</dbReference>
<dbReference type="SUPFAM" id="SSF55874">
    <property type="entry name" value="ATPase domain of HSP90 chaperone/DNA topoisomerase II/histidine kinase"/>
    <property type="match status" value="1"/>
</dbReference>
<dbReference type="AlphaFoldDB" id="A0A6C2U4N3"/>
<dbReference type="Gene3D" id="3.30.230.80">
    <property type="match status" value="1"/>
</dbReference>
<dbReference type="Pfam" id="PF00183">
    <property type="entry name" value="HSP90"/>
    <property type="match status" value="1"/>
</dbReference>
<organism evidence="11 12">
    <name type="scientific">Pontiella desulfatans</name>
    <dbReference type="NCBI Taxonomy" id="2750659"/>
    <lineage>
        <taxon>Bacteria</taxon>
        <taxon>Pseudomonadati</taxon>
        <taxon>Kiritimatiellota</taxon>
        <taxon>Kiritimatiellia</taxon>
        <taxon>Kiritimatiellales</taxon>
        <taxon>Pontiellaceae</taxon>
        <taxon>Pontiella</taxon>
    </lineage>
</organism>
<dbReference type="Proteomes" id="UP000366872">
    <property type="component" value="Unassembled WGS sequence"/>
</dbReference>
<dbReference type="Gene3D" id="3.30.565.10">
    <property type="entry name" value="Histidine kinase-like ATPase, C-terminal domain"/>
    <property type="match status" value="1"/>
</dbReference>
<evidence type="ECO:0000256" key="5">
    <source>
        <dbReference type="ARBA" id="ARBA00022840"/>
    </source>
</evidence>
<dbReference type="GO" id="GO:0005737">
    <property type="term" value="C:cytoplasm"/>
    <property type="evidence" value="ECO:0007669"/>
    <property type="project" value="UniProtKB-SubCell"/>
</dbReference>
<keyword evidence="3 8" id="KW-0963">Cytoplasm</keyword>
<keyword evidence="6 8" id="KW-0346">Stress response</keyword>
<evidence type="ECO:0000313" key="11">
    <source>
        <dbReference type="EMBL" id="VGO15012.1"/>
    </source>
</evidence>
<gene>
    <name evidence="8 11" type="primary">htpG</name>
    <name evidence="11" type="ORF">PDESU_03592</name>
</gene>
<reference evidence="11 12" key="1">
    <citation type="submission" date="2019-04" db="EMBL/GenBank/DDBJ databases">
        <authorList>
            <person name="Van Vliet M D."/>
        </authorList>
    </citation>
    <scope>NUCLEOTIDE SEQUENCE [LARGE SCALE GENOMIC DNA]</scope>
    <source>
        <strain evidence="11 12">F1</strain>
    </source>
</reference>
<comment type="subunit">
    <text evidence="8">Homodimer.</text>
</comment>
<evidence type="ECO:0000313" key="12">
    <source>
        <dbReference type="Proteomes" id="UP000366872"/>
    </source>
</evidence>
<feature type="binding site" evidence="9">
    <location>
        <position position="92"/>
    </location>
    <ligand>
        <name>ATP</name>
        <dbReference type="ChEBI" id="CHEBI:30616"/>
    </ligand>
</feature>
<evidence type="ECO:0000256" key="7">
    <source>
        <dbReference type="ARBA" id="ARBA00023186"/>
    </source>
</evidence>
<keyword evidence="4 8" id="KW-0547">Nucleotide-binding</keyword>
<dbReference type="InterPro" id="IPR020575">
    <property type="entry name" value="Hsp90_N"/>
</dbReference>
<dbReference type="Gene3D" id="1.20.120.790">
    <property type="entry name" value="Heat shock protein 90, C-terminal domain"/>
    <property type="match status" value="1"/>
</dbReference>
<dbReference type="CDD" id="cd16927">
    <property type="entry name" value="HATPase_Hsp90-like"/>
    <property type="match status" value="1"/>
</dbReference>
<evidence type="ECO:0000259" key="10">
    <source>
        <dbReference type="SMART" id="SM00387"/>
    </source>
</evidence>
<keyword evidence="7 8" id="KW-0143">Chaperone</keyword>
<comment type="similarity">
    <text evidence="2 8">Belongs to the heat shock protein 90 family.</text>
</comment>
<dbReference type="PROSITE" id="PS00298">
    <property type="entry name" value="HSP90"/>
    <property type="match status" value="1"/>
</dbReference>
<comment type="caution">
    <text evidence="8">Lacks conserved residue(s) required for the propagation of feature annotation.</text>
</comment>
<evidence type="ECO:0000256" key="4">
    <source>
        <dbReference type="ARBA" id="ARBA00022741"/>
    </source>
</evidence>
<dbReference type="InterPro" id="IPR001404">
    <property type="entry name" value="Hsp90_fam"/>
</dbReference>
<dbReference type="FunFam" id="3.30.565.10:FF:000009">
    <property type="entry name" value="Molecular chaperone HtpG"/>
    <property type="match status" value="1"/>
</dbReference>
<feature type="binding site" evidence="9">
    <location>
        <begin position="122"/>
        <end position="127"/>
    </location>
    <ligand>
        <name>ATP</name>
        <dbReference type="ChEBI" id="CHEBI:30616"/>
    </ligand>
</feature>
<sequence>MAEETMQFKTELEQLLHLITHSLYSHREVFLRELISNACDAIDKVRFEGLNNEEILEGHSDWKIFIKADEEAKTLTISDNGIGMSRDQVIENLGTIAHSGTKAFLAKAKEADLANNPELIGQFGVGFYASFMVADDVTVVTKAHGEDAVKWESKGTGSFTLSDADKADRGTEITLHLKEDAAEYLNEWTIKSTVKKFSDFLEHPVVMCTTKKDEETEVEEEIEEQINTQKAIWLRPKSEITDEEYGEFYKHISHDTNSPAETIHYNAEGAIEFKALLFIPEHKPFDMMMNNDPKAHLNLYVQRVFISNEFDNLLPGYLRFVKGVVDSSDLPLNVSREILQENPMLDKIRKNLTSRILKTLANMKKTDYEEFQIFHENFSAILKEGLQTDWENKEKIAELLLFESTAKDAGEKTCFDDYVERMAEGQEEILYLAGENRASIENSPYLEKFKADGKEVLLMIDPIDDFVIPQLFEFKGKKLKAVNKGDIEEDKEKLKEEEKQFEGFIGFAKELLDGVKEVKLTTRLKDSAAVLVGDEYSMSPHIEEMMRRMGQEVPPRESVLELNPEHAVVKKVQALYDTDQKDPKVATLTKLLHDQAVIASGAKLTDPAGFAARLNEVLAD</sequence>
<dbReference type="SMART" id="SM00387">
    <property type="entry name" value="HATPase_c"/>
    <property type="match status" value="1"/>
</dbReference>
<feature type="binding site" evidence="9">
    <location>
        <position position="79"/>
    </location>
    <ligand>
        <name>ATP</name>
        <dbReference type="ChEBI" id="CHEBI:30616"/>
    </ligand>
</feature>
<feature type="region of interest" description="C" evidence="8">
    <location>
        <begin position="545"/>
        <end position="620"/>
    </location>
</feature>
<evidence type="ECO:0000256" key="8">
    <source>
        <dbReference type="HAMAP-Rule" id="MF_00505"/>
    </source>
</evidence>
<feature type="binding site" evidence="9">
    <location>
        <position position="336"/>
    </location>
    <ligand>
        <name>ATP</name>
        <dbReference type="ChEBI" id="CHEBI:30616"/>
    </ligand>
</feature>
<dbReference type="EMBL" id="CAAHFG010000002">
    <property type="protein sequence ID" value="VGO15012.1"/>
    <property type="molecule type" value="Genomic_DNA"/>
</dbReference>
<comment type="function">
    <text evidence="8">Molecular chaperone. Has ATPase activity.</text>
</comment>
<dbReference type="Pfam" id="PF13589">
    <property type="entry name" value="HATPase_c_3"/>
    <property type="match status" value="1"/>
</dbReference>
<protein>
    <recommendedName>
        <fullName evidence="8">Chaperone protein HtpG</fullName>
    </recommendedName>
    <alternativeName>
        <fullName evidence="8">Heat shock protein HtpG</fullName>
    </alternativeName>
    <alternativeName>
        <fullName evidence="8">High temperature protein G</fullName>
    </alternativeName>
</protein>
<feature type="region of interest" description="A; substrate-binding" evidence="8">
    <location>
        <begin position="1"/>
        <end position="336"/>
    </location>
</feature>
<dbReference type="GO" id="GO:0005524">
    <property type="term" value="F:ATP binding"/>
    <property type="evidence" value="ECO:0007669"/>
    <property type="project" value="UniProtKB-UniRule"/>
</dbReference>
<feature type="domain" description="Histidine kinase/HSP90-like ATPase" evidence="10">
    <location>
        <begin position="26"/>
        <end position="181"/>
    </location>
</feature>
<dbReference type="NCBIfam" id="NF003555">
    <property type="entry name" value="PRK05218.1"/>
    <property type="match status" value="1"/>
</dbReference>
<keyword evidence="5 8" id="KW-0067">ATP-binding</keyword>
<dbReference type="HAMAP" id="MF_00505">
    <property type="entry name" value="HSP90"/>
    <property type="match status" value="1"/>
</dbReference>
<dbReference type="GO" id="GO:0140662">
    <property type="term" value="F:ATP-dependent protein folding chaperone"/>
    <property type="evidence" value="ECO:0007669"/>
    <property type="project" value="InterPro"/>
</dbReference>
<dbReference type="InterPro" id="IPR037196">
    <property type="entry name" value="HSP90_C"/>
</dbReference>
<dbReference type="SUPFAM" id="SSF54211">
    <property type="entry name" value="Ribosomal protein S5 domain 2-like"/>
    <property type="match status" value="1"/>
</dbReference>
<feature type="binding site" evidence="9">
    <location>
        <position position="84"/>
    </location>
    <ligand>
        <name>ATP</name>
        <dbReference type="ChEBI" id="CHEBI:30616"/>
    </ligand>
</feature>
<feature type="binding site" evidence="9">
    <location>
        <position position="33"/>
    </location>
    <ligand>
        <name>ATP</name>
        <dbReference type="ChEBI" id="CHEBI:30616"/>
    </ligand>
</feature>
<name>A0A6C2U4N3_PONDE</name>
<dbReference type="RefSeq" id="WP_136080625.1">
    <property type="nucleotide sequence ID" value="NZ_CAAHFG010000002.1"/>
</dbReference>
<proteinExistence type="inferred from homology"/>